<dbReference type="PANTHER" id="PTHR44051:SF8">
    <property type="entry name" value="GLUTATHIONE S-TRANSFERASE GSTA"/>
    <property type="match status" value="1"/>
</dbReference>
<gene>
    <name evidence="3" type="ORF">SAMN05444159_2982</name>
</gene>
<dbReference type="InterPro" id="IPR004045">
    <property type="entry name" value="Glutathione_S-Trfase_N"/>
</dbReference>
<dbReference type="GO" id="GO:0016740">
    <property type="term" value="F:transferase activity"/>
    <property type="evidence" value="ECO:0007669"/>
    <property type="project" value="UniProtKB-KW"/>
</dbReference>
<dbReference type="PANTHER" id="PTHR44051">
    <property type="entry name" value="GLUTATHIONE S-TRANSFERASE-RELATED"/>
    <property type="match status" value="1"/>
</dbReference>
<protein>
    <submittedName>
        <fullName evidence="3">Glutathione S-transferase</fullName>
    </submittedName>
</protein>
<dbReference type="InterPro" id="IPR040079">
    <property type="entry name" value="Glutathione_S-Trfase"/>
</dbReference>
<dbReference type="Gene3D" id="1.20.1050.10">
    <property type="match status" value="1"/>
</dbReference>
<dbReference type="PROSITE" id="PS50404">
    <property type="entry name" value="GST_NTER"/>
    <property type="match status" value="1"/>
</dbReference>
<dbReference type="SUPFAM" id="SSF47616">
    <property type="entry name" value="GST C-terminal domain-like"/>
    <property type="match status" value="1"/>
</dbReference>
<comment type="similarity">
    <text evidence="1">Belongs to the GST superfamily.</text>
</comment>
<dbReference type="SFLD" id="SFLDG00358">
    <property type="entry name" value="Main_(cytGST)"/>
    <property type="match status" value="1"/>
</dbReference>
<proteinExistence type="inferred from homology"/>
<evidence type="ECO:0000313" key="3">
    <source>
        <dbReference type="EMBL" id="SHK31845.1"/>
    </source>
</evidence>
<dbReference type="Pfam" id="PF00043">
    <property type="entry name" value="GST_C"/>
    <property type="match status" value="1"/>
</dbReference>
<dbReference type="Gene3D" id="3.40.30.10">
    <property type="entry name" value="Glutaredoxin"/>
    <property type="match status" value="1"/>
</dbReference>
<reference evidence="3 4" key="1">
    <citation type="submission" date="2016-11" db="EMBL/GenBank/DDBJ databases">
        <authorList>
            <person name="Jaros S."/>
            <person name="Januszkiewicz K."/>
            <person name="Wedrychowicz H."/>
        </authorList>
    </citation>
    <scope>NUCLEOTIDE SEQUENCE [LARGE SCALE GENOMIC DNA]</scope>
    <source>
        <strain evidence="3 4">GAS499</strain>
    </source>
</reference>
<dbReference type="SUPFAM" id="SSF52833">
    <property type="entry name" value="Thioredoxin-like"/>
    <property type="match status" value="1"/>
</dbReference>
<evidence type="ECO:0000256" key="1">
    <source>
        <dbReference type="RuleBase" id="RU003494"/>
    </source>
</evidence>
<dbReference type="InterPro" id="IPR004046">
    <property type="entry name" value="GST_C"/>
</dbReference>
<dbReference type="SFLD" id="SFLDG01150">
    <property type="entry name" value="Main.1:_Beta-like"/>
    <property type="match status" value="1"/>
</dbReference>
<dbReference type="InterPro" id="IPR036282">
    <property type="entry name" value="Glutathione-S-Trfase_C_sf"/>
</dbReference>
<accession>A0A1M6RHA3</accession>
<dbReference type="InterPro" id="IPR036249">
    <property type="entry name" value="Thioredoxin-like_sf"/>
</dbReference>
<dbReference type="CDD" id="cd03057">
    <property type="entry name" value="GST_N_Beta"/>
    <property type="match status" value="1"/>
</dbReference>
<dbReference type="Proteomes" id="UP000189935">
    <property type="component" value="Chromosome I"/>
</dbReference>
<evidence type="ECO:0000313" key="4">
    <source>
        <dbReference type="Proteomes" id="UP000189935"/>
    </source>
</evidence>
<organism evidence="3 4">
    <name type="scientific">Bradyrhizobium lablabi</name>
    <dbReference type="NCBI Taxonomy" id="722472"/>
    <lineage>
        <taxon>Bacteria</taxon>
        <taxon>Pseudomonadati</taxon>
        <taxon>Pseudomonadota</taxon>
        <taxon>Alphaproteobacteria</taxon>
        <taxon>Hyphomicrobiales</taxon>
        <taxon>Nitrobacteraceae</taxon>
        <taxon>Bradyrhizobium</taxon>
    </lineage>
</organism>
<dbReference type="AlphaFoldDB" id="A0A1M6RHA3"/>
<keyword evidence="3" id="KW-0808">Transferase</keyword>
<dbReference type="Pfam" id="PF02798">
    <property type="entry name" value="GST_N"/>
    <property type="match status" value="1"/>
</dbReference>
<dbReference type="EMBL" id="LT670844">
    <property type="protein sequence ID" value="SHK31845.1"/>
    <property type="molecule type" value="Genomic_DNA"/>
</dbReference>
<evidence type="ECO:0000259" key="2">
    <source>
        <dbReference type="PROSITE" id="PS50404"/>
    </source>
</evidence>
<sequence length="200" mass="22285">MLDEGGHTMLTLYFAPGSSSMAVHIALHEIGVPFEAKRMSFKGNDMSSPDYLALNPEGKVPTLLVDGRPLTEVAAILYYLAKRFPESALLPRDDIEADAQALSWMSFAASTLHPARRRGLDHAREVWGIADRRLGSGWALQDYSIADIHLFRLYWRFANSLKPAPEIFPNLTAHYARMMARPAVQKTIEVESAIGYELPA</sequence>
<feature type="domain" description="GST N-terminal" evidence="2">
    <location>
        <begin position="7"/>
        <end position="88"/>
    </location>
</feature>
<name>A0A1M6RHA3_9BRAD</name>
<dbReference type="SFLD" id="SFLDS00019">
    <property type="entry name" value="Glutathione_Transferase_(cytos"/>
    <property type="match status" value="1"/>
</dbReference>